<comment type="caution">
    <text evidence="1">The sequence shown here is derived from an EMBL/GenBank/DDBJ whole genome shotgun (WGS) entry which is preliminary data.</text>
</comment>
<dbReference type="InterPro" id="IPR052184">
    <property type="entry name" value="SDR_enzymes"/>
</dbReference>
<name>A0A072PPL6_9EURO</name>
<evidence type="ECO:0000313" key="1">
    <source>
        <dbReference type="EMBL" id="KEF61687.1"/>
    </source>
</evidence>
<evidence type="ECO:0000313" key="2">
    <source>
        <dbReference type="Proteomes" id="UP000027920"/>
    </source>
</evidence>
<sequence length="82" mass="8929">MTTNVVRPHRIINPLLPALRARKTRTNIYISSVVASVTKEVGSHWGLQGTSAISKAAGNMIAVQFHNELHQEGFTIVAMHPG</sequence>
<dbReference type="EMBL" id="AMGV01000002">
    <property type="protein sequence ID" value="KEF61687.1"/>
    <property type="molecule type" value="Genomic_DNA"/>
</dbReference>
<dbReference type="PANTHER" id="PTHR45458">
    <property type="entry name" value="SHORT-CHAIN DEHYDROGENASE/REDUCTASE SDR"/>
    <property type="match status" value="1"/>
</dbReference>
<keyword evidence="2" id="KW-1185">Reference proteome</keyword>
<dbReference type="Proteomes" id="UP000027920">
    <property type="component" value="Unassembled WGS sequence"/>
</dbReference>
<proteinExistence type="predicted"/>
<gene>
    <name evidence="1" type="ORF">A1O9_03255</name>
</gene>
<dbReference type="VEuPathDB" id="FungiDB:A1O9_03255"/>
<dbReference type="HOGENOM" id="CLU_2558293_0_0_1"/>
<dbReference type="InterPro" id="IPR036291">
    <property type="entry name" value="NAD(P)-bd_dom_sf"/>
</dbReference>
<dbReference type="SUPFAM" id="SSF51735">
    <property type="entry name" value="NAD(P)-binding Rossmann-fold domains"/>
    <property type="match status" value="1"/>
</dbReference>
<dbReference type="PANTHER" id="PTHR45458:SF1">
    <property type="entry name" value="SHORT CHAIN DEHYDROGENASE"/>
    <property type="match status" value="1"/>
</dbReference>
<dbReference type="AlphaFoldDB" id="A0A072PPL6"/>
<accession>A0A072PPL6</accession>
<dbReference type="GO" id="GO:0016616">
    <property type="term" value="F:oxidoreductase activity, acting on the CH-OH group of donors, NAD or NADP as acceptor"/>
    <property type="evidence" value="ECO:0007669"/>
    <property type="project" value="TreeGrafter"/>
</dbReference>
<dbReference type="Gene3D" id="3.40.50.720">
    <property type="entry name" value="NAD(P)-binding Rossmann-like Domain"/>
    <property type="match status" value="1"/>
</dbReference>
<reference evidence="1 2" key="1">
    <citation type="submission" date="2013-03" db="EMBL/GenBank/DDBJ databases">
        <title>The Genome Sequence of Exophiala aquamarina CBS 119918.</title>
        <authorList>
            <consortium name="The Broad Institute Genomics Platform"/>
            <person name="Cuomo C."/>
            <person name="de Hoog S."/>
            <person name="Gorbushina A."/>
            <person name="Walker B."/>
            <person name="Young S.K."/>
            <person name="Zeng Q."/>
            <person name="Gargeya S."/>
            <person name="Fitzgerald M."/>
            <person name="Haas B."/>
            <person name="Abouelleil A."/>
            <person name="Allen A.W."/>
            <person name="Alvarado L."/>
            <person name="Arachchi H.M."/>
            <person name="Berlin A.M."/>
            <person name="Chapman S.B."/>
            <person name="Gainer-Dewar J."/>
            <person name="Goldberg J."/>
            <person name="Griggs A."/>
            <person name="Gujja S."/>
            <person name="Hansen M."/>
            <person name="Howarth C."/>
            <person name="Imamovic A."/>
            <person name="Ireland A."/>
            <person name="Larimer J."/>
            <person name="McCowan C."/>
            <person name="Murphy C."/>
            <person name="Pearson M."/>
            <person name="Poon T.W."/>
            <person name="Priest M."/>
            <person name="Roberts A."/>
            <person name="Saif S."/>
            <person name="Shea T."/>
            <person name="Sisk P."/>
            <person name="Sykes S."/>
            <person name="Wortman J."/>
            <person name="Nusbaum C."/>
            <person name="Birren B."/>
        </authorList>
    </citation>
    <scope>NUCLEOTIDE SEQUENCE [LARGE SCALE GENOMIC DNA]</scope>
    <source>
        <strain evidence="1 2">CBS 119918</strain>
    </source>
</reference>
<protein>
    <submittedName>
        <fullName evidence="1">Uncharacterized protein</fullName>
    </submittedName>
</protein>
<organism evidence="1 2">
    <name type="scientific">Exophiala aquamarina CBS 119918</name>
    <dbReference type="NCBI Taxonomy" id="1182545"/>
    <lineage>
        <taxon>Eukaryota</taxon>
        <taxon>Fungi</taxon>
        <taxon>Dikarya</taxon>
        <taxon>Ascomycota</taxon>
        <taxon>Pezizomycotina</taxon>
        <taxon>Eurotiomycetes</taxon>
        <taxon>Chaetothyriomycetidae</taxon>
        <taxon>Chaetothyriales</taxon>
        <taxon>Herpotrichiellaceae</taxon>
        <taxon>Exophiala</taxon>
    </lineage>
</organism>
<dbReference type="RefSeq" id="XP_013264277.1">
    <property type="nucleotide sequence ID" value="XM_013408823.1"/>
</dbReference>
<dbReference type="GeneID" id="25278193"/>
<dbReference type="OrthoDB" id="9876299at2759"/>